<reference evidence="3" key="2">
    <citation type="submission" date="2021-01" db="EMBL/GenBank/DDBJ databases">
        <authorList>
            <person name="Mieszkin S."/>
            <person name="Pouder E."/>
            <person name="Alain K."/>
        </authorList>
    </citation>
    <scope>NUCLEOTIDE SEQUENCE</scope>
    <source>
        <strain evidence="3">HW T2.11</strain>
    </source>
</reference>
<dbReference type="CDD" id="cd06193">
    <property type="entry name" value="siderophore_interacting"/>
    <property type="match status" value="1"/>
</dbReference>
<protein>
    <submittedName>
        <fullName evidence="3">Siderophore-interacting protein</fullName>
    </submittedName>
</protein>
<dbReference type="SUPFAM" id="SSF63380">
    <property type="entry name" value="Riboflavin synthase domain-like"/>
    <property type="match status" value="1"/>
</dbReference>
<accession>A0A963YQF0</accession>
<dbReference type="PROSITE" id="PS51384">
    <property type="entry name" value="FAD_FR"/>
    <property type="match status" value="1"/>
</dbReference>
<dbReference type="Pfam" id="PF09981">
    <property type="entry name" value="DUF2218"/>
    <property type="match status" value="1"/>
</dbReference>
<gene>
    <name evidence="3" type="ORF">ASILVAE211_04550</name>
</gene>
<dbReference type="EMBL" id="JAESVB010000001">
    <property type="protein sequence ID" value="MCB8874445.1"/>
    <property type="molecule type" value="Genomic_DNA"/>
</dbReference>
<dbReference type="RefSeq" id="WP_227320078.1">
    <property type="nucleotide sequence ID" value="NZ_JAESVB010000001.1"/>
</dbReference>
<name>A0A963YQF0_9PROT</name>
<dbReference type="InterPro" id="IPR014543">
    <property type="entry name" value="UCP028291"/>
</dbReference>
<dbReference type="InterPro" id="IPR039374">
    <property type="entry name" value="SIP_fam"/>
</dbReference>
<dbReference type="Pfam" id="PF04954">
    <property type="entry name" value="SIP"/>
    <property type="match status" value="1"/>
</dbReference>
<dbReference type="Gene3D" id="2.40.30.10">
    <property type="entry name" value="Translation factors"/>
    <property type="match status" value="1"/>
</dbReference>
<evidence type="ECO:0000256" key="1">
    <source>
        <dbReference type="ARBA" id="ARBA00035644"/>
    </source>
</evidence>
<dbReference type="Proteomes" id="UP000708298">
    <property type="component" value="Unassembled WGS sequence"/>
</dbReference>
<feature type="domain" description="FAD-binding FR-type" evidence="2">
    <location>
        <begin position="105"/>
        <end position="227"/>
    </location>
</feature>
<dbReference type="InterPro" id="IPR017938">
    <property type="entry name" value="Riboflavin_synthase-like_b-brl"/>
</dbReference>
<dbReference type="AlphaFoldDB" id="A0A963YQF0"/>
<dbReference type="InterPro" id="IPR013113">
    <property type="entry name" value="SIP_FAD-bd"/>
</dbReference>
<dbReference type="PANTHER" id="PTHR30157:SF0">
    <property type="entry name" value="NADPH-DEPENDENT FERRIC-CHELATE REDUCTASE"/>
    <property type="match status" value="1"/>
</dbReference>
<dbReference type="PANTHER" id="PTHR30157">
    <property type="entry name" value="FERRIC REDUCTASE, NADPH-DEPENDENT"/>
    <property type="match status" value="1"/>
</dbReference>
<dbReference type="GO" id="GO:0016491">
    <property type="term" value="F:oxidoreductase activity"/>
    <property type="evidence" value="ECO:0007669"/>
    <property type="project" value="InterPro"/>
</dbReference>
<proteinExistence type="inferred from homology"/>
<evidence type="ECO:0000313" key="3">
    <source>
        <dbReference type="EMBL" id="MCB8874445.1"/>
    </source>
</evidence>
<evidence type="ECO:0000313" key="4">
    <source>
        <dbReference type="Proteomes" id="UP000708298"/>
    </source>
</evidence>
<dbReference type="InterPro" id="IPR039261">
    <property type="entry name" value="FNR_nucleotide-bd"/>
</dbReference>
<organism evidence="3 4">
    <name type="scientific">Acidisoma silvae</name>
    <dbReference type="NCBI Taxonomy" id="2802396"/>
    <lineage>
        <taxon>Bacteria</taxon>
        <taxon>Pseudomonadati</taxon>
        <taxon>Pseudomonadota</taxon>
        <taxon>Alphaproteobacteria</taxon>
        <taxon>Acetobacterales</taxon>
        <taxon>Acidocellaceae</taxon>
        <taxon>Acidisoma</taxon>
    </lineage>
</organism>
<dbReference type="InterPro" id="IPR017927">
    <property type="entry name" value="FAD-bd_FR_type"/>
</dbReference>
<comment type="caution">
    <text evidence="3">The sequence shown here is derived from an EMBL/GenBank/DDBJ whole genome shotgun (WGS) entry which is preliminary data.</text>
</comment>
<keyword evidence="4" id="KW-1185">Reference proteome</keyword>
<dbReference type="Pfam" id="PF08021">
    <property type="entry name" value="FAD_binding_9"/>
    <property type="match status" value="1"/>
</dbReference>
<dbReference type="InterPro" id="IPR007037">
    <property type="entry name" value="SIP_rossman_dom"/>
</dbReference>
<dbReference type="Gene3D" id="3.30.310.50">
    <property type="entry name" value="Alpha-D-phosphohexomutase, C-terminal domain"/>
    <property type="match status" value="1"/>
</dbReference>
<reference evidence="3" key="1">
    <citation type="journal article" date="2021" name="Microorganisms">
        <title>Acidisoma silvae sp. nov. and Acidisomacellulosilytica sp. nov., Two Acidophilic Bacteria Isolated from Decaying Wood, Hydrolyzing Cellulose and Producing Poly-3-hydroxybutyrate.</title>
        <authorList>
            <person name="Mieszkin S."/>
            <person name="Pouder E."/>
            <person name="Uroz S."/>
            <person name="Simon-Colin C."/>
            <person name="Alain K."/>
        </authorList>
    </citation>
    <scope>NUCLEOTIDE SEQUENCE</scope>
    <source>
        <strain evidence="3">HW T2.11</strain>
    </source>
</reference>
<comment type="similarity">
    <text evidence="1">Belongs to the SIP oxidoreductase family.</text>
</comment>
<sequence>MSQRLTCRSSGSVRLPDPAAYLAAFCATAQSYAEVDSGEGWARIDLGYAAVELRQRLEEVSLSIRATDNGTIAALQAMMTEHLRDNQQNRDLGFLWREAPPRLTRAYREMTVVAVTDITPHMRRFTLNGDNLQPFVAGGLHVHLYFPGSAPLAQPKIDDTGRVTWPGEAPEARAYTIRHIDAAAGLVEIDMLLHPSHGPAPGGDFARSGRAGAVIGMSGPGGGQLPPSRWVLLAGDETALPAIARMLETLPAETRAVVRIEVTGEADRLPLRSAADVDLRWLYRGAVPAARSRLLLDALMQADFPERDTDRFVWFAAEADIAREAKAWLRGRDDLSPSDFIAAGFWRA</sequence>
<dbReference type="Gene3D" id="3.40.50.80">
    <property type="entry name" value="Nucleotide-binding domain of ferredoxin-NADP reductase (FNR) module"/>
    <property type="match status" value="1"/>
</dbReference>
<evidence type="ECO:0000259" key="2">
    <source>
        <dbReference type="PROSITE" id="PS51384"/>
    </source>
</evidence>